<dbReference type="InterPro" id="IPR046917">
    <property type="entry name" value="ABC-3C_CTD12"/>
</dbReference>
<dbReference type="InterPro" id="IPR007560">
    <property type="entry name" value="Restrct_endonuc_IV_Mrr"/>
</dbReference>
<dbReference type="OrthoDB" id="7820209at2"/>
<reference evidence="3 4" key="1">
    <citation type="submission" date="2016-09" db="EMBL/GenBank/DDBJ databases">
        <title>Xenorhabdus thuongxuanensis sp. nov. and Xenorhabdus eapokensis sp. nov., isolated from Steinernema species.</title>
        <authorList>
            <person name="Kaempfer P."/>
            <person name="Tobias N.J."/>
            <person name="Phan Ke L."/>
            <person name="Bode H.B."/>
            <person name="Glaeser S.P."/>
        </authorList>
    </citation>
    <scope>NUCLEOTIDE SEQUENCE [LARGE SCALE GENOMIC DNA]</scope>
    <source>
        <strain evidence="3 4">DL20</strain>
    </source>
</reference>
<sequence>MTYAYENLSDEQFENLIVVLCQSLFGISVQGFAKGPDGGKDAKFIGIAEQFPNKSQPWKGTVIIQAKHTNGQNKSFSEFNFFSRSSKNTVIEKEIPRIIDMVNNNQLDYYMLFSNRRLTGNAEAEIVEYISQRCNIQLSSIYLCGIEQLNLWLKRFPEVAKLADLDPIDSPLLVSSDELAEVVEALARQVNIIGNVSDIPPTERTSYEDKNQINSMTPSYSQSMLKKYLKDTAEIQAFLAAPENDKFLQLYEGVAEDFHFKIISKRKNHQSFDEVLEYLYDLLISRDPVLKQHKNKRLTRAVLFYMYWNCDIGMTSYD</sequence>
<dbReference type="STRING" id="1873482.Xedl_03236"/>
<accession>A0A1Q5TKA8</accession>
<name>A0A1Q5TKA8_9GAMM</name>
<evidence type="ECO:0000313" key="4">
    <source>
        <dbReference type="Proteomes" id="UP000186268"/>
    </source>
</evidence>
<dbReference type="GO" id="GO:0004519">
    <property type="term" value="F:endonuclease activity"/>
    <property type="evidence" value="ECO:0007669"/>
    <property type="project" value="InterPro"/>
</dbReference>
<proteinExistence type="predicted"/>
<feature type="domain" description="Restriction endonuclease type IV Mrr" evidence="1">
    <location>
        <begin position="7"/>
        <end position="128"/>
    </location>
</feature>
<organism evidence="3 4">
    <name type="scientific">Xenorhabdus eapokensis</name>
    <dbReference type="NCBI Taxonomy" id="1873482"/>
    <lineage>
        <taxon>Bacteria</taxon>
        <taxon>Pseudomonadati</taxon>
        <taxon>Pseudomonadota</taxon>
        <taxon>Gammaproteobacteria</taxon>
        <taxon>Enterobacterales</taxon>
        <taxon>Morganellaceae</taxon>
        <taxon>Xenorhabdus</taxon>
    </lineage>
</organism>
<dbReference type="Pfam" id="PF20279">
    <property type="entry name" value="CTD12"/>
    <property type="match status" value="1"/>
</dbReference>
<evidence type="ECO:0000259" key="2">
    <source>
        <dbReference type="Pfam" id="PF20279"/>
    </source>
</evidence>
<dbReference type="RefSeq" id="WP_074024806.1">
    <property type="nucleotide sequence ID" value="NZ_CAWNAG010000139.1"/>
</dbReference>
<evidence type="ECO:0000313" key="3">
    <source>
        <dbReference type="EMBL" id="OKP00646.1"/>
    </source>
</evidence>
<gene>
    <name evidence="3" type="ORF">Xedl_03236</name>
</gene>
<dbReference type="GO" id="GO:0003677">
    <property type="term" value="F:DNA binding"/>
    <property type="evidence" value="ECO:0007669"/>
    <property type="project" value="InterPro"/>
</dbReference>
<evidence type="ECO:0000259" key="1">
    <source>
        <dbReference type="Pfam" id="PF04471"/>
    </source>
</evidence>
<feature type="domain" description="ABC-three component systems C-terminal" evidence="2">
    <location>
        <begin position="169"/>
        <end position="313"/>
    </location>
</feature>
<dbReference type="EMBL" id="MKGQ01000032">
    <property type="protein sequence ID" value="OKP00646.1"/>
    <property type="molecule type" value="Genomic_DNA"/>
</dbReference>
<dbReference type="Proteomes" id="UP000186268">
    <property type="component" value="Unassembled WGS sequence"/>
</dbReference>
<dbReference type="AlphaFoldDB" id="A0A1Q5TKA8"/>
<keyword evidence="4" id="KW-1185">Reference proteome</keyword>
<comment type="caution">
    <text evidence="3">The sequence shown here is derived from an EMBL/GenBank/DDBJ whole genome shotgun (WGS) entry which is preliminary data.</text>
</comment>
<dbReference type="Pfam" id="PF04471">
    <property type="entry name" value="Mrr_cat"/>
    <property type="match status" value="1"/>
</dbReference>
<protein>
    <submittedName>
        <fullName evidence="3">Uncharacterized protein</fullName>
    </submittedName>
</protein>
<dbReference type="GO" id="GO:0009307">
    <property type="term" value="P:DNA restriction-modification system"/>
    <property type="evidence" value="ECO:0007669"/>
    <property type="project" value="InterPro"/>
</dbReference>